<name>A0AAV0Q1H8_9ROSI</name>
<organism evidence="2 3">
    <name type="scientific">Linum tenue</name>
    <dbReference type="NCBI Taxonomy" id="586396"/>
    <lineage>
        <taxon>Eukaryota</taxon>
        <taxon>Viridiplantae</taxon>
        <taxon>Streptophyta</taxon>
        <taxon>Embryophyta</taxon>
        <taxon>Tracheophyta</taxon>
        <taxon>Spermatophyta</taxon>
        <taxon>Magnoliopsida</taxon>
        <taxon>eudicotyledons</taxon>
        <taxon>Gunneridae</taxon>
        <taxon>Pentapetalae</taxon>
        <taxon>rosids</taxon>
        <taxon>fabids</taxon>
        <taxon>Malpighiales</taxon>
        <taxon>Linaceae</taxon>
        <taxon>Linum</taxon>
    </lineage>
</organism>
<protein>
    <recommendedName>
        <fullName evidence="1">DUF4283 domain-containing protein</fullName>
    </recommendedName>
</protein>
<dbReference type="Proteomes" id="UP001154282">
    <property type="component" value="Unassembled WGS sequence"/>
</dbReference>
<evidence type="ECO:0000313" key="2">
    <source>
        <dbReference type="EMBL" id="CAI0476243.1"/>
    </source>
</evidence>
<dbReference type="AlphaFoldDB" id="A0AAV0Q1H8"/>
<comment type="caution">
    <text evidence="2">The sequence shown here is derived from an EMBL/GenBank/DDBJ whole genome shotgun (WGS) entry which is preliminary data.</text>
</comment>
<dbReference type="EMBL" id="CAMGYJ010000009">
    <property type="protein sequence ID" value="CAI0476243.1"/>
    <property type="molecule type" value="Genomic_DNA"/>
</dbReference>
<evidence type="ECO:0000313" key="3">
    <source>
        <dbReference type="Proteomes" id="UP001154282"/>
    </source>
</evidence>
<keyword evidence="3" id="KW-1185">Reference proteome</keyword>
<dbReference type="PANTHER" id="PTHR31286:SF165">
    <property type="entry name" value="DUF4283 DOMAIN-CONTAINING PROTEIN"/>
    <property type="match status" value="1"/>
</dbReference>
<dbReference type="InterPro" id="IPR040256">
    <property type="entry name" value="At4g02000-like"/>
</dbReference>
<feature type="domain" description="DUF4283" evidence="1">
    <location>
        <begin position="38"/>
        <end position="73"/>
    </location>
</feature>
<accession>A0AAV0Q1H8</accession>
<proteinExistence type="predicted"/>
<sequence length="201" mass="22886">MVINDDITAIATEGRSLWKDEKIEVELLDQTKTTTATSNAVLIRFPNQDTRNRVLESSPWRISGFKFFMMKWEGQLLTSSPSIPMWVRLYNVPEEYLNPRGLSYIASALGKPMYVDRATADCYYRHRGIDSSRGGSQKIPPYSKVCVEICPKDEGTSWAERSTMMMVIAIGDEKENLEFVTAIYQLEDGQEEEEVAAHNET</sequence>
<gene>
    <name evidence="2" type="ORF">LITE_LOCUS40693</name>
</gene>
<dbReference type="PANTHER" id="PTHR31286">
    <property type="entry name" value="GLYCINE-RICH CELL WALL STRUCTURAL PROTEIN 1.8-LIKE"/>
    <property type="match status" value="1"/>
</dbReference>
<dbReference type="Pfam" id="PF14111">
    <property type="entry name" value="DUF4283"/>
    <property type="match status" value="1"/>
</dbReference>
<reference evidence="2" key="1">
    <citation type="submission" date="2022-08" db="EMBL/GenBank/DDBJ databases">
        <authorList>
            <person name="Gutierrez-Valencia J."/>
        </authorList>
    </citation>
    <scope>NUCLEOTIDE SEQUENCE</scope>
</reference>
<dbReference type="InterPro" id="IPR025558">
    <property type="entry name" value="DUF4283"/>
</dbReference>
<evidence type="ECO:0000259" key="1">
    <source>
        <dbReference type="Pfam" id="PF14111"/>
    </source>
</evidence>